<organism evidence="2 3">
    <name type="scientific">Pleurodeles waltl</name>
    <name type="common">Iberian ribbed newt</name>
    <dbReference type="NCBI Taxonomy" id="8319"/>
    <lineage>
        <taxon>Eukaryota</taxon>
        <taxon>Metazoa</taxon>
        <taxon>Chordata</taxon>
        <taxon>Craniata</taxon>
        <taxon>Vertebrata</taxon>
        <taxon>Euteleostomi</taxon>
        <taxon>Amphibia</taxon>
        <taxon>Batrachia</taxon>
        <taxon>Caudata</taxon>
        <taxon>Salamandroidea</taxon>
        <taxon>Salamandridae</taxon>
        <taxon>Pleurodelinae</taxon>
        <taxon>Pleurodeles</taxon>
    </lineage>
</organism>
<evidence type="ECO:0000256" key="1">
    <source>
        <dbReference type="SAM" id="MobiDB-lite"/>
    </source>
</evidence>
<comment type="caution">
    <text evidence="2">The sequence shown here is derived from an EMBL/GenBank/DDBJ whole genome shotgun (WGS) entry which is preliminary data.</text>
</comment>
<dbReference type="EMBL" id="JANPWB010000010">
    <property type="protein sequence ID" value="KAJ1140146.1"/>
    <property type="molecule type" value="Genomic_DNA"/>
</dbReference>
<dbReference type="AlphaFoldDB" id="A0AAV7QI48"/>
<dbReference type="Proteomes" id="UP001066276">
    <property type="component" value="Chromosome 6"/>
</dbReference>
<sequence>MGSNRVDAWRGERLLLRRLERERPPGQRGAPQANRGRGGRELPDPKMAARQAPVNGSGAWIDRRGRGRC</sequence>
<keyword evidence="3" id="KW-1185">Reference proteome</keyword>
<name>A0AAV7QI48_PLEWA</name>
<proteinExistence type="predicted"/>
<reference evidence="2" key="1">
    <citation type="journal article" date="2022" name="bioRxiv">
        <title>Sequencing and chromosome-scale assembly of the giantPleurodeles waltlgenome.</title>
        <authorList>
            <person name="Brown T."/>
            <person name="Elewa A."/>
            <person name="Iarovenko S."/>
            <person name="Subramanian E."/>
            <person name="Araus A.J."/>
            <person name="Petzold A."/>
            <person name="Susuki M."/>
            <person name="Suzuki K.-i.T."/>
            <person name="Hayashi T."/>
            <person name="Toyoda A."/>
            <person name="Oliveira C."/>
            <person name="Osipova E."/>
            <person name="Leigh N.D."/>
            <person name="Simon A."/>
            <person name="Yun M.H."/>
        </authorList>
    </citation>
    <scope>NUCLEOTIDE SEQUENCE</scope>
    <source>
        <strain evidence="2">20211129_DDA</strain>
        <tissue evidence="2">Liver</tissue>
    </source>
</reference>
<evidence type="ECO:0000313" key="3">
    <source>
        <dbReference type="Proteomes" id="UP001066276"/>
    </source>
</evidence>
<feature type="region of interest" description="Disordered" evidence="1">
    <location>
        <begin position="18"/>
        <end position="69"/>
    </location>
</feature>
<gene>
    <name evidence="2" type="ORF">NDU88_006506</name>
</gene>
<protein>
    <submittedName>
        <fullName evidence="2">Uncharacterized protein</fullName>
    </submittedName>
</protein>
<accession>A0AAV7QI48</accession>
<evidence type="ECO:0000313" key="2">
    <source>
        <dbReference type="EMBL" id="KAJ1140146.1"/>
    </source>
</evidence>